<evidence type="ECO:0000313" key="2">
    <source>
        <dbReference type="Proteomes" id="UP000288805"/>
    </source>
</evidence>
<name>A0A438JGD0_VITVI</name>
<dbReference type="EMBL" id="QGNW01000043">
    <property type="protein sequence ID" value="RVX08014.1"/>
    <property type="molecule type" value="Genomic_DNA"/>
</dbReference>
<dbReference type="Gene3D" id="1.10.340.70">
    <property type="match status" value="1"/>
</dbReference>
<comment type="caution">
    <text evidence="1">The sequence shown here is derived from an EMBL/GenBank/DDBJ whole genome shotgun (WGS) entry which is preliminary data.</text>
</comment>
<accession>A0A438JGD0</accession>
<gene>
    <name evidence="1" type="ORF">CK203_014899</name>
</gene>
<protein>
    <recommendedName>
        <fullName evidence="3">Integrase zinc-binding domain-containing protein</fullName>
    </recommendedName>
</protein>
<dbReference type="AlphaFoldDB" id="A0A438JGD0"/>
<dbReference type="PANTHER" id="PTHR48475">
    <property type="entry name" value="RIBONUCLEASE H"/>
    <property type="match status" value="1"/>
</dbReference>
<evidence type="ECO:0008006" key="3">
    <source>
        <dbReference type="Google" id="ProtNLM"/>
    </source>
</evidence>
<reference evidence="1 2" key="1">
    <citation type="journal article" date="2018" name="PLoS Genet.">
        <title>Population sequencing reveals clonal diversity and ancestral inbreeding in the grapevine cultivar Chardonnay.</title>
        <authorList>
            <person name="Roach M.J."/>
            <person name="Johnson D.L."/>
            <person name="Bohlmann J."/>
            <person name="van Vuuren H.J."/>
            <person name="Jones S.J."/>
            <person name="Pretorius I.S."/>
            <person name="Schmidt S.A."/>
            <person name="Borneman A.R."/>
        </authorList>
    </citation>
    <scope>NUCLEOTIDE SEQUENCE [LARGE SCALE GENOMIC DNA]</scope>
    <source>
        <strain evidence="2">cv. Chardonnay</strain>
        <tissue evidence="1">Leaf</tissue>
    </source>
</reference>
<evidence type="ECO:0000313" key="1">
    <source>
        <dbReference type="EMBL" id="RVX08014.1"/>
    </source>
</evidence>
<organism evidence="1 2">
    <name type="scientific">Vitis vinifera</name>
    <name type="common">Grape</name>
    <dbReference type="NCBI Taxonomy" id="29760"/>
    <lineage>
        <taxon>Eukaryota</taxon>
        <taxon>Viridiplantae</taxon>
        <taxon>Streptophyta</taxon>
        <taxon>Embryophyta</taxon>
        <taxon>Tracheophyta</taxon>
        <taxon>Spermatophyta</taxon>
        <taxon>Magnoliopsida</taxon>
        <taxon>eudicotyledons</taxon>
        <taxon>Gunneridae</taxon>
        <taxon>Pentapetalae</taxon>
        <taxon>rosids</taxon>
        <taxon>Vitales</taxon>
        <taxon>Vitaceae</taxon>
        <taxon>Viteae</taxon>
        <taxon>Vitis</taxon>
    </lineage>
</organism>
<dbReference type="Proteomes" id="UP000288805">
    <property type="component" value="Unassembled WGS sequence"/>
</dbReference>
<sequence>MIDILANTIVRSLLIESRSVPTYCCLLDDAKLDDGLTWYHDIYRFLRLGAYPEAAMAKDKRALRQLATRFVICDKTLYKRLVDGMLLLCLDCASTNRVMREVHAGVCGPRIGGHLLARKIMRTDYFWLTMETDCFQFV</sequence>
<dbReference type="PANTHER" id="PTHR48475:SF1">
    <property type="entry name" value="RNASE H TYPE-1 DOMAIN-CONTAINING PROTEIN"/>
    <property type="match status" value="1"/>
</dbReference>
<proteinExistence type="predicted"/>